<dbReference type="Proteomes" id="UP001157502">
    <property type="component" value="Chromosome 35"/>
</dbReference>
<accession>A0ACC2F395</accession>
<reference evidence="1" key="1">
    <citation type="submission" date="2021-05" db="EMBL/GenBank/DDBJ databases">
        <authorList>
            <person name="Pan Q."/>
            <person name="Jouanno E."/>
            <person name="Zahm M."/>
            <person name="Klopp C."/>
            <person name="Cabau C."/>
            <person name="Louis A."/>
            <person name="Berthelot C."/>
            <person name="Parey E."/>
            <person name="Roest Crollius H."/>
            <person name="Montfort J."/>
            <person name="Robinson-Rechavi M."/>
            <person name="Bouchez O."/>
            <person name="Lampietro C."/>
            <person name="Lopez Roques C."/>
            <person name="Donnadieu C."/>
            <person name="Postlethwait J."/>
            <person name="Bobe J."/>
            <person name="Dillon D."/>
            <person name="Chandos A."/>
            <person name="von Hippel F."/>
            <person name="Guiguen Y."/>
        </authorList>
    </citation>
    <scope>NUCLEOTIDE SEQUENCE</scope>
    <source>
        <strain evidence="1">YG-Jan2019</strain>
    </source>
</reference>
<dbReference type="EMBL" id="CM055762">
    <property type="protein sequence ID" value="KAJ7985828.1"/>
    <property type="molecule type" value="Genomic_DNA"/>
</dbReference>
<protein>
    <submittedName>
        <fullName evidence="1">Uncharacterized protein</fullName>
    </submittedName>
</protein>
<keyword evidence="2" id="KW-1185">Reference proteome</keyword>
<evidence type="ECO:0000313" key="1">
    <source>
        <dbReference type="EMBL" id="KAJ7985828.1"/>
    </source>
</evidence>
<organism evidence="1 2">
    <name type="scientific">Dallia pectoralis</name>
    <name type="common">Alaska blackfish</name>
    <dbReference type="NCBI Taxonomy" id="75939"/>
    <lineage>
        <taxon>Eukaryota</taxon>
        <taxon>Metazoa</taxon>
        <taxon>Chordata</taxon>
        <taxon>Craniata</taxon>
        <taxon>Vertebrata</taxon>
        <taxon>Euteleostomi</taxon>
        <taxon>Actinopterygii</taxon>
        <taxon>Neopterygii</taxon>
        <taxon>Teleostei</taxon>
        <taxon>Protacanthopterygii</taxon>
        <taxon>Esociformes</taxon>
        <taxon>Umbridae</taxon>
        <taxon>Dallia</taxon>
    </lineage>
</organism>
<name>A0ACC2F395_DALPE</name>
<evidence type="ECO:0000313" key="2">
    <source>
        <dbReference type="Proteomes" id="UP001157502"/>
    </source>
</evidence>
<gene>
    <name evidence="1" type="ORF">DPEC_G00344530</name>
</gene>
<sequence length="106" mass="11973">MPLGELRNQSSAPLSVCATWLEADERLRYGWLFARQGRSADSKQLSLQKTAREQGVELKEEKGNRSMTWRIERVKEAGGRSGGESHEKKQDSRGARGRDGRNGDER</sequence>
<comment type="caution">
    <text evidence="1">The sequence shown here is derived from an EMBL/GenBank/DDBJ whole genome shotgun (WGS) entry which is preliminary data.</text>
</comment>
<proteinExistence type="predicted"/>